<dbReference type="Proteomes" id="UP000620327">
    <property type="component" value="Unassembled WGS sequence"/>
</dbReference>
<accession>A0A923MMU0</accession>
<protein>
    <submittedName>
        <fullName evidence="1">Uncharacterized protein</fullName>
    </submittedName>
</protein>
<evidence type="ECO:0000313" key="2">
    <source>
        <dbReference type="Proteomes" id="UP000620327"/>
    </source>
</evidence>
<gene>
    <name evidence="1" type="ORF">H8Z83_17540</name>
</gene>
<organism evidence="1 2">
    <name type="scientific">Dysosmobacter segnis</name>
    <dbReference type="NCBI Taxonomy" id="2763042"/>
    <lineage>
        <taxon>Bacteria</taxon>
        <taxon>Bacillati</taxon>
        <taxon>Bacillota</taxon>
        <taxon>Clostridia</taxon>
        <taxon>Eubacteriales</taxon>
        <taxon>Oscillospiraceae</taxon>
        <taxon>Dysosmobacter</taxon>
    </lineage>
</organism>
<name>A0A923MMU0_9FIRM</name>
<comment type="caution">
    <text evidence="1">The sequence shown here is derived from an EMBL/GenBank/DDBJ whole genome shotgun (WGS) entry which is preliminary data.</text>
</comment>
<dbReference type="AlphaFoldDB" id="A0A923MMU0"/>
<reference evidence="1" key="1">
    <citation type="submission" date="2020-08" db="EMBL/GenBank/DDBJ databases">
        <title>Genome public.</title>
        <authorList>
            <person name="Liu C."/>
            <person name="Sun Q."/>
        </authorList>
    </citation>
    <scope>NUCLEOTIDE SEQUENCE</scope>
    <source>
        <strain evidence="1">BX15</strain>
    </source>
</reference>
<dbReference type="RefSeq" id="WP_187016241.1">
    <property type="nucleotide sequence ID" value="NZ_JACOQI010000031.1"/>
</dbReference>
<dbReference type="EMBL" id="JACOQI010000031">
    <property type="protein sequence ID" value="MBC5772094.1"/>
    <property type="molecule type" value="Genomic_DNA"/>
</dbReference>
<sequence>MTNLKEQFYQTKNIEFLKKTLGRELWVQVSGSKDINGASAAFWAALMPVENIDEAYRDYSWNSYIGTQCPGFIEYGDKITYEANPLNFDSCLNIVQYREFYGIKPNYVEISEEFRLLNNLYHDINTNIFYEIEENGECTEVAKIINNDCAYIKLKSLMKFAAAKQMALLLFFDIRVKISGSLQKNGLKEFSTTVNEDGLFFGLWGGEQRLLETYSYSILMGKRILLPKPVEECGYEPYSRNEENEYPEYIIGIDEYGEPRSYTSNPAKLSNYFGANPGAPHYLTPVFFKKEVLQRYLSRPNIFSVEAGYLRCQSLWGIEIDNEHKDMVSVYLGDLGRDLPVQEHSHWKQYNIATDARLSTNAVKRDFLCAFTQPEISDLKFKSNFKQFVNTWREQYQWDLFLPLSQNDEYNFKTLHLPITDGQEEFDHLVLSLVKTMIDSLNEKEIVKQFKNPTDLKGGISKLEYWLSELNFPDYQQQIKFLRNLQELRSTGTGHRKGKGYEKAAGVFGLNTDNYVDVFDRILLQANAFILFLAKNFLKDWTVTLS</sequence>
<proteinExistence type="predicted"/>
<evidence type="ECO:0000313" key="1">
    <source>
        <dbReference type="EMBL" id="MBC5772094.1"/>
    </source>
</evidence>
<keyword evidence="2" id="KW-1185">Reference proteome</keyword>